<gene>
    <name evidence="1" type="ORF">FEM03_07710</name>
</gene>
<dbReference type="Proteomes" id="UP000306196">
    <property type="component" value="Unassembled WGS sequence"/>
</dbReference>
<reference evidence="1 2" key="1">
    <citation type="submission" date="2019-05" db="EMBL/GenBank/DDBJ databases">
        <title>Verrucobacter flavum gen. nov., sp. nov. a new member of the family Verrucomicrobiaceae.</title>
        <authorList>
            <person name="Szuroczki S."/>
            <person name="Abbaszade G."/>
            <person name="Szabo A."/>
            <person name="Felfoldi T."/>
            <person name="Schumann P."/>
            <person name="Boka K."/>
            <person name="Keki Z."/>
            <person name="Toumi M."/>
            <person name="Toth E."/>
        </authorList>
    </citation>
    <scope>NUCLEOTIDE SEQUENCE [LARGE SCALE GENOMIC DNA]</scope>
    <source>
        <strain evidence="1 2">MG-N-17</strain>
    </source>
</reference>
<evidence type="ECO:0000313" key="2">
    <source>
        <dbReference type="Proteomes" id="UP000306196"/>
    </source>
</evidence>
<dbReference type="AlphaFoldDB" id="A0A5R8KHE8"/>
<comment type="caution">
    <text evidence="1">The sequence shown here is derived from an EMBL/GenBank/DDBJ whole genome shotgun (WGS) entry which is preliminary data.</text>
</comment>
<name>A0A5R8KHE8_9BACT</name>
<sequence>MPTPPTKKEKATWFSRRRMARWALLILVLLTALYLPPILERQNAQQVGINWAPNQLHKIVIYTAPKVFGNGQALSAHIVLQTKDGHELNRLRLDDLQHLQNIAWEDQAVVINGDTRWTR</sequence>
<proteinExistence type="predicted"/>
<protein>
    <submittedName>
        <fullName evidence="1">Uncharacterized protein</fullName>
    </submittedName>
</protein>
<accession>A0A5R8KHE8</accession>
<dbReference type="EMBL" id="VAUV01000005">
    <property type="protein sequence ID" value="TLD71405.1"/>
    <property type="molecule type" value="Genomic_DNA"/>
</dbReference>
<evidence type="ECO:0000313" key="1">
    <source>
        <dbReference type="EMBL" id="TLD71405.1"/>
    </source>
</evidence>
<dbReference type="RefSeq" id="WP_138085619.1">
    <property type="nucleotide sequence ID" value="NZ_VAUV01000005.1"/>
</dbReference>
<organism evidence="1 2">
    <name type="scientific">Phragmitibacter flavus</name>
    <dbReference type="NCBI Taxonomy" id="2576071"/>
    <lineage>
        <taxon>Bacteria</taxon>
        <taxon>Pseudomonadati</taxon>
        <taxon>Verrucomicrobiota</taxon>
        <taxon>Verrucomicrobiia</taxon>
        <taxon>Verrucomicrobiales</taxon>
        <taxon>Verrucomicrobiaceae</taxon>
        <taxon>Phragmitibacter</taxon>
    </lineage>
</organism>
<keyword evidence="2" id="KW-1185">Reference proteome</keyword>